<feature type="region of interest" description="Disordered" evidence="2">
    <location>
        <begin position="327"/>
        <end position="387"/>
    </location>
</feature>
<evidence type="ECO:0000313" key="5">
    <source>
        <dbReference type="Proteomes" id="UP001056384"/>
    </source>
</evidence>
<accession>A0A9Q9B2E1</accession>
<sequence length="387" mass="43746">MSDARCTSGRDTYHDSTHHHSYGLTTLSKVILAILLLLVLSSVPVYLVIEAERKQKQRDLAQSERRLELRELSLISSRSKLENKEAELGWSEASLNLREARVQSRESKLKADTLRLSSTQTHLDSLNARLEQKEDRLNNLEQELDARKSTLDTIGSQLKARAKALDTRDQNIDKIQDHLSSMKALLDGREMTLRTAKQRQDEIQQSLEALLESNKIERAELQMKQKEKHVFSTTKQPAPSDSVSKVGEVAQQIHDYIVKDVKPEHDLAVFQAALHAFSLYIYNRDDVRTVVVMGVKQLNLAVNDVVVWEVVNAVVSAHEKQSEMELVESDDIDEGEEEELALESEHNGLAALRSADARTKTKKQKAKTESDERMMDRRSSSTSGPSV</sequence>
<evidence type="ECO:0000256" key="2">
    <source>
        <dbReference type="SAM" id="MobiDB-lite"/>
    </source>
</evidence>
<dbReference type="Proteomes" id="UP001056384">
    <property type="component" value="Chromosome 15"/>
</dbReference>
<evidence type="ECO:0000256" key="3">
    <source>
        <dbReference type="SAM" id="Phobius"/>
    </source>
</evidence>
<evidence type="ECO:0000313" key="4">
    <source>
        <dbReference type="EMBL" id="USW59689.1"/>
    </source>
</evidence>
<keyword evidence="5" id="KW-1185">Reference proteome</keyword>
<organism evidence="4 5">
    <name type="scientific">Septoria linicola</name>
    <dbReference type="NCBI Taxonomy" id="215465"/>
    <lineage>
        <taxon>Eukaryota</taxon>
        <taxon>Fungi</taxon>
        <taxon>Dikarya</taxon>
        <taxon>Ascomycota</taxon>
        <taxon>Pezizomycotina</taxon>
        <taxon>Dothideomycetes</taxon>
        <taxon>Dothideomycetidae</taxon>
        <taxon>Mycosphaerellales</taxon>
        <taxon>Mycosphaerellaceae</taxon>
        <taxon>Septoria</taxon>
    </lineage>
</organism>
<proteinExistence type="predicted"/>
<keyword evidence="1" id="KW-0175">Coiled coil</keyword>
<feature type="coiled-coil region" evidence="1">
    <location>
        <begin position="193"/>
        <end position="227"/>
    </location>
</feature>
<evidence type="ECO:0000256" key="1">
    <source>
        <dbReference type="SAM" id="Coils"/>
    </source>
</evidence>
<protein>
    <submittedName>
        <fullName evidence="4">Uncharacterized protein</fullName>
    </submittedName>
</protein>
<feature type="coiled-coil region" evidence="1">
    <location>
        <begin position="116"/>
        <end position="150"/>
    </location>
</feature>
<feature type="transmembrane region" description="Helical" evidence="3">
    <location>
        <begin position="30"/>
        <end position="49"/>
    </location>
</feature>
<dbReference type="SUPFAM" id="SSF57997">
    <property type="entry name" value="Tropomyosin"/>
    <property type="match status" value="1"/>
</dbReference>
<gene>
    <name evidence="4" type="ORF">Slin15195_G130080</name>
</gene>
<dbReference type="AlphaFoldDB" id="A0A9Q9B2E1"/>
<keyword evidence="3" id="KW-1133">Transmembrane helix</keyword>
<feature type="compositionally biased region" description="Acidic residues" evidence="2">
    <location>
        <begin position="327"/>
        <end position="342"/>
    </location>
</feature>
<keyword evidence="3" id="KW-0812">Transmembrane</keyword>
<feature type="compositionally biased region" description="Basic and acidic residues" evidence="2">
    <location>
        <begin position="366"/>
        <end position="379"/>
    </location>
</feature>
<dbReference type="EMBL" id="CP099432">
    <property type="protein sequence ID" value="USW59689.1"/>
    <property type="molecule type" value="Genomic_DNA"/>
</dbReference>
<name>A0A9Q9B2E1_9PEZI</name>
<reference evidence="4" key="1">
    <citation type="submission" date="2022-06" db="EMBL/GenBank/DDBJ databases">
        <title>Complete genome sequences of two strains of the flax pathogen Septoria linicola.</title>
        <authorList>
            <person name="Lapalu N."/>
            <person name="Simon A."/>
            <person name="Demenou B."/>
            <person name="Paumier D."/>
            <person name="Guillot M.-P."/>
            <person name="Gout L."/>
            <person name="Valade R."/>
        </authorList>
    </citation>
    <scope>NUCLEOTIDE SEQUENCE</scope>
    <source>
        <strain evidence="4">SE15195</strain>
    </source>
</reference>
<keyword evidence="3" id="KW-0472">Membrane</keyword>